<accession>A0A157PHH0</accession>
<reference evidence="10 11" key="1">
    <citation type="submission" date="2016-03" db="EMBL/GenBank/DDBJ databases">
        <authorList>
            <consortium name="Pathogen Informatics"/>
        </authorList>
    </citation>
    <scope>NUCLEOTIDE SEQUENCE [LARGE SCALE GENOMIC DNA]</scope>
    <source>
        <strain evidence="10 11">NCTC13364</strain>
    </source>
</reference>
<dbReference type="InterPro" id="IPR036264">
    <property type="entry name" value="Bact_exopeptidase_dim_dom"/>
</dbReference>
<feature type="binding site" evidence="7">
    <location>
        <position position="147"/>
    </location>
    <ligand>
        <name>Zn(2+)</name>
        <dbReference type="ChEBI" id="CHEBI:29105"/>
        <label>2</label>
    </ligand>
</feature>
<comment type="cofactor">
    <cofactor evidence="1">
        <name>Mn(2+)</name>
        <dbReference type="ChEBI" id="CHEBI:29035"/>
    </cofactor>
</comment>
<comment type="similarity">
    <text evidence="2">Belongs to the peptidase M20 family.</text>
</comment>
<dbReference type="SUPFAM" id="SSF55031">
    <property type="entry name" value="Bacterial exopeptidase dimerisation domain"/>
    <property type="match status" value="1"/>
</dbReference>
<keyword evidence="6" id="KW-0464">Manganese</keyword>
<dbReference type="GO" id="GO:0050538">
    <property type="term" value="F:N-carbamoyl-L-amino-acid hydrolase activity"/>
    <property type="evidence" value="ECO:0007669"/>
    <property type="project" value="UniProtKB-EC"/>
</dbReference>
<evidence type="ECO:0000256" key="7">
    <source>
        <dbReference type="PIRSR" id="PIRSR001235-1"/>
    </source>
</evidence>
<evidence type="ECO:0000256" key="6">
    <source>
        <dbReference type="ARBA" id="ARBA00023211"/>
    </source>
</evidence>
<dbReference type="NCBIfam" id="TIGR01879">
    <property type="entry name" value="hydantase"/>
    <property type="match status" value="1"/>
</dbReference>
<sequence>MFNALIPLSFAFLDMTPERALPAAQQILARADILGQHTDVAGELTCTYLGAAHQTVADQLAAWMREAGFDSVRIDAIGNVVGRYLARPGPAPSACLVTGSHYDTVRNGGKYDGRLGILMGIGLVADLHAQGLRLPHDLEVVAFADEEGVRFGSTFLGSSAYAGHFDGALMRATDAAGTTLRTAMQDAGRDSDGIARAATDASRLAHYFEIHIEQGPVLLDRDLPVGVVTAIAGSVRRRLTLTGLAGHAGTTPMPLRRDAACAAAEIALYVESRCAREAGLVGTVGQLEVPGGSINVIPGACRLSLDVRAAEDAVRDAALADIEACIARACGRRGVTWQSEELLRAPAVACDAAGRAAWREAVAAQGVPVHELLSGAGHDAMMIARIAPVSMLFIRCGAGGISHHPMETVEAADVAVGLSTAHAFLLAQGKAG</sequence>
<dbReference type="Pfam" id="PF01546">
    <property type="entry name" value="Peptidase_M20"/>
    <property type="match status" value="1"/>
</dbReference>
<dbReference type="PANTHER" id="PTHR32494">
    <property type="entry name" value="ALLANTOATE DEIMINASE-RELATED"/>
    <property type="match status" value="1"/>
</dbReference>
<feature type="binding site" evidence="7">
    <location>
        <position position="101"/>
    </location>
    <ligand>
        <name>Zn(2+)</name>
        <dbReference type="ChEBI" id="CHEBI:29105"/>
        <label>1</label>
    </ligand>
</feature>
<evidence type="ECO:0000256" key="8">
    <source>
        <dbReference type="PIRSR" id="PIRSR001235-2"/>
    </source>
</evidence>
<gene>
    <name evidence="10" type="primary">amaB3</name>
    <name evidence="10" type="ORF">SAMEA1982600_02660</name>
</gene>
<feature type="binding site" evidence="7">
    <location>
        <position position="112"/>
    </location>
    <ligand>
        <name>Zn(2+)</name>
        <dbReference type="ChEBI" id="CHEBI:29105"/>
        <label>1</label>
    </ligand>
</feature>
<dbReference type="GO" id="GO:0016813">
    <property type="term" value="F:hydrolase activity, acting on carbon-nitrogen (but not peptide) bonds, in linear amidines"/>
    <property type="evidence" value="ECO:0007669"/>
    <property type="project" value="InterPro"/>
</dbReference>
<protein>
    <submittedName>
        <fullName evidence="10">N-carbamyl-L-amino acid amidohydrolase</fullName>
        <ecNumber evidence="10">3.5.1.-</ecNumber>
        <ecNumber evidence="10">3.5.1.87</ecNumber>
    </submittedName>
</protein>
<dbReference type="SUPFAM" id="SSF53187">
    <property type="entry name" value="Zn-dependent exopeptidases"/>
    <property type="match status" value="1"/>
</dbReference>
<evidence type="ECO:0000256" key="4">
    <source>
        <dbReference type="ARBA" id="ARBA00022723"/>
    </source>
</evidence>
<comment type="cofactor">
    <cofactor evidence="7">
        <name>Zn(2+)</name>
        <dbReference type="ChEBI" id="CHEBI:29105"/>
    </cofactor>
    <text evidence="7">Binds 2 Zn(2+) ions per subunit.</text>
</comment>
<evidence type="ECO:0000256" key="5">
    <source>
        <dbReference type="ARBA" id="ARBA00022801"/>
    </source>
</evidence>
<dbReference type="EC" id="3.5.1.87" evidence="10"/>
<evidence type="ECO:0000259" key="9">
    <source>
        <dbReference type="Pfam" id="PF07687"/>
    </source>
</evidence>
<keyword evidence="5 10" id="KW-0378">Hydrolase</keyword>
<feature type="binding site" evidence="8">
    <location>
        <position position="236"/>
    </location>
    <ligand>
        <name>allantoate</name>
        <dbReference type="ChEBI" id="CHEBI:17536"/>
    </ligand>
</feature>
<dbReference type="EMBL" id="FKBS01000014">
    <property type="protein sequence ID" value="SAI32806.1"/>
    <property type="molecule type" value="Genomic_DNA"/>
</dbReference>
<evidence type="ECO:0000256" key="3">
    <source>
        <dbReference type="ARBA" id="ARBA00011738"/>
    </source>
</evidence>
<dbReference type="EC" id="3.5.1.-" evidence="10"/>
<evidence type="ECO:0000256" key="2">
    <source>
        <dbReference type="ARBA" id="ARBA00006153"/>
    </source>
</evidence>
<dbReference type="InterPro" id="IPR010158">
    <property type="entry name" value="Amidase_Cbmase"/>
</dbReference>
<dbReference type="Pfam" id="PF07687">
    <property type="entry name" value="M20_dimer"/>
    <property type="match status" value="1"/>
</dbReference>
<organism evidence="10 11">
    <name type="scientific">Bordetella ansorpii</name>
    <dbReference type="NCBI Taxonomy" id="288768"/>
    <lineage>
        <taxon>Bacteria</taxon>
        <taxon>Pseudomonadati</taxon>
        <taxon>Pseudomonadota</taxon>
        <taxon>Betaproteobacteria</taxon>
        <taxon>Burkholderiales</taxon>
        <taxon>Alcaligenaceae</taxon>
        <taxon>Bordetella</taxon>
    </lineage>
</organism>
<keyword evidence="4 7" id="KW-0479">Metal-binding</keyword>
<dbReference type="PIRSF" id="PIRSF001235">
    <property type="entry name" value="Amidase_carbamoylase"/>
    <property type="match status" value="1"/>
</dbReference>
<feature type="binding site" evidence="7">
    <location>
        <position position="112"/>
    </location>
    <ligand>
        <name>Zn(2+)</name>
        <dbReference type="ChEBI" id="CHEBI:29105"/>
        <label>2</label>
    </ligand>
</feature>
<evidence type="ECO:0000313" key="11">
    <source>
        <dbReference type="Proteomes" id="UP000077037"/>
    </source>
</evidence>
<dbReference type="Proteomes" id="UP000077037">
    <property type="component" value="Unassembled WGS sequence"/>
</dbReference>
<feature type="binding site" evidence="8">
    <location>
        <position position="295"/>
    </location>
    <ligand>
        <name>allantoate</name>
        <dbReference type="ChEBI" id="CHEBI:17536"/>
    </ligand>
</feature>
<dbReference type="InterPro" id="IPR002933">
    <property type="entry name" value="Peptidase_M20"/>
</dbReference>
<dbReference type="GO" id="GO:0046872">
    <property type="term" value="F:metal ion binding"/>
    <property type="evidence" value="ECO:0007669"/>
    <property type="project" value="UniProtKB-KW"/>
</dbReference>
<keyword evidence="7" id="KW-0862">Zinc</keyword>
<feature type="binding site" evidence="8">
    <location>
        <position position="308"/>
    </location>
    <ligand>
        <name>allantoate</name>
        <dbReference type="ChEBI" id="CHEBI:17536"/>
    </ligand>
</feature>
<dbReference type="CDD" id="cd03884">
    <property type="entry name" value="M20_bAS"/>
    <property type="match status" value="1"/>
</dbReference>
<proteinExistence type="inferred from homology"/>
<dbReference type="Gene3D" id="3.40.630.10">
    <property type="entry name" value="Zn peptidases"/>
    <property type="match status" value="1"/>
</dbReference>
<name>A0A157PHH0_9BORD</name>
<dbReference type="Gene3D" id="3.30.70.360">
    <property type="match status" value="1"/>
</dbReference>
<evidence type="ECO:0000313" key="10">
    <source>
        <dbReference type="EMBL" id="SAI32806.1"/>
    </source>
</evidence>
<comment type="subunit">
    <text evidence="3">Homodimer.</text>
</comment>
<dbReference type="AlphaFoldDB" id="A0A157PHH0"/>
<feature type="binding site" evidence="7">
    <location>
        <position position="403"/>
    </location>
    <ligand>
        <name>Zn(2+)</name>
        <dbReference type="ChEBI" id="CHEBI:29105"/>
        <label>2</label>
    </ligand>
</feature>
<feature type="domain" description="Peptidase M20 dimerisation" evidence="9">
    <location>
        <begin position="232"/>
        <end position="330"/>
    </location>
</feature>
<dbReference type="PANTHER" id="PTHR32494:SF19">
    <property type="entry name" value="ALLANTOATE DEIMINASE-RELATED"/>
    <property type="match status" value="1"/>
</dbReference>
<dbReference type="NCBIfam" id="NF006775">
    <property type="entry name" value="PRK09290.2-5"/>
    <property type="match status" value="1"/>
</dbReference>
<dbReference type="InterPro" id="IPR011650">
    <property type="entry name" value="Peptidase_M20_dimer"/>
</dbReference>
<feature type="binding site" evidence="7">
    <location>
        <position position="211"/>
    </location>
    <ligand>
        <name>Zn(2+)</name>
        <dbReference type="ChEBI" id="CHEBI:29105"/>
        <label>1</label>
    </ligand>
</feature>
<evidence type="ECO:0000256" key="1">
    <source>
        <dbReference type="ARBA" id="ARBA00001936"/>
    </source>
</evidence>